<organism evidence="3 4">
    <name type="scientific">Parabacteroides faecalis</name>
    <dbReference type="NCBI Taxonomy" id="2924040"/>
    <lineage>
        <taxon>Bacteria</taxon>
        <taxon>Pseudomonadati</taxon>
        <taxon>Bacteroidota</taxon>
        <taxon>Bacteroidia</taxon>
        <taxon>Bacteroidales</taxon>
        <taxon>Tannerellaceae</taxon>
        <taxon>Parabacteroides</taxon>
    </lineage>
</organism>
<gene>
    <name evidence="3" type="ORF">MUN53_06740</name>
</gene>
<feature type="chain" id="PRO_5045169435" evidence="2">
    <location>
        <begin position="21"/>
        <end position="400"/>
    </location>
</feature>
<evidence type="ECO:0000256" key="2">
    <source>
        <dbReference type="SAM" id="SignalP"/>
    </source>
</evidence>
<dbReference type="Proteomes" id="UP001165444">
    <property type="component" value="Unassembled WGS sequence"/>
</dbReference>
<dbReference type="RefSeq" id="WP_243324175.1">
    <property type="nucleotide sequence ID" value="NZ_JAKZMM010000013.1"/>
</dbReference>
<comment type="similarity">
    <text evidence="1">Belongs to the outer membrane factor (OMF) (TC 1.B.17) family.</text>
</comment>
<evidence type="ECO:0000313" key="3">
    <source>
        <dbReference type="EMBL" id="MCJ2380308.1"/>
    </source>
</evidence>
<dbReference type="Pfam" id="PF02321">
    <property type="entry name" value="OEP"/>
    <property type="match status" value="1"/>
</dbReference>
<keyword evidence="4" id="KW-1185">Reference proteome</keyword>
<sequence length="400" mass="45368">MLRKQLFTIALCFGFSVAFSQEVCRPQTMDELLQLIEQNNKDLKAGASQTEAFKWQARTENNLPDPEVTYSHLWGNKEGMGFTGEFIASQSFNFPTLYAQRNKLNESRFRSFDAQYAVSRQQILLQAQQACLDLIYLNQLQTLLDERLANAEVLSRFYASQLEKGSTNIIETNKIDLELLNARNEARQNEAARQAKLEELTALNGGVPVAFADTVYRSAWEYPSDFEAFRVEALASLPEMQALQSDQAAASRSVAVSKQQWLPNLTLGYRMNPSSGGDRYNGVMVGISIPLFSNRGKVKQAKAERFYAETKVQSFTDTETAALRQVWVQAGKLKASADEYASVLRQQNNIALLNKAIQAGQISMIEYFVNVTTFYQSMQNYLQLQNEYQKAMAQLYRFRL</sequence>
<evidence type="ECO:0000313" key="4">
    <source>
        <dbReference type="Proteomes" id="UP001165444"/>
    </source>
</evidence>
<comment type="caution">
    <text evidence="3">The sequence shown here is derived from an EMBL/GenBank/DDBJ whole genome shotgun (WGS) entry which is preliminary data.</text>
</comment>
<evidence type="ECO:0000256" key="1">
    <source>
        <dbReference type="ARBA" id="ARBA00007613"/>
    </source>
</evidence>
<dbReference type="InterPro" id="IPR003423">
    <property type="entry name" value="OMP_efflux"/>
</dbReference>
<accession>A0ABT0BZX3</accession>
<dbReference type="InterPro" id="IPR010131">
    <property type="entry name" value="MdtP/NodT-like"/>
</dbReference>
<proteinExistence type="inferred from homology"/>
<dbReference type="PANTHER" id="PTHR30203">
    <property type="entry name" value="OUTER MEMBRANE CATION EFFLUX PROTEIN"/>
    <property type="match status" value="1"/>
</dbReference>
<protein>
    <submittedName>
        <fullName evidence="3">TolC family protein</fullName>
    </submittedName>
</protein>
<dbReference type="SUPFAM" id="SSF56954">
    <property type="entry name" value="Outer membrane efflux proteins (OEP)"/>
    <property type="match status" value="1"/>
</dbReference>
<dbReference type="Gene3D" id="1.20.1600.10">
    <property type="entry name" value="Outer membrane efflux proteins (OEP)"/>
    <property type="match status" value="1"/>
</dbReference>
<feature type="signal peptide" evidence="2">
    <location>
        <begin position="1"/>
        <end position="20"/>
    </location>
</feature>
<reference evidence="3 4" key="1">
    <citation type="submission" date="2022-03" db="EMBL/GenBank/DDBJ databases">
        <title>Parabacteroides sp. nov. isolated from swine feces.</title>
        <authorList>
            <person name="Bak J.E."/>
        </authorList>
    </citation>
    <scope>NUCLEOTIDE SEQUENCE [LARGE SCALE GENOMIC DNA]</scope>
    <source>
        <strain evidence="3 4">AGMB00274</strain>
    </source>
</reference>
<keyword evidence="2" id="KW-0732">Signal</keyword>
<dbReference type="EMBL" id="JAKZMM010000013">
    <property type="protein sequence ID" value="MCJ2380308.1"/>
    <property type="molecule type" value="Genomic_DNA"/>
</dbReference>
<dbReference type="PANTHER" id="PTHR30203:SF24">
    <property type="entry name" value="BLR4935 PROTEIN"/>
    <property type="match status" value="1"/>
</dbReference>
<name>A0ABT0BZX3_9BACT</name>